<comment type="caution">
    <text evidence="4">The sequence shown here is derived from an EMBL/GenBank/DDBJ whole genome shotgun (WGS) entry which is preliminary data.</text>
</comment>
<gene>
    <name evidence="4" type="ORF">FBY58_0702</name>
</gene>
<dbReference type="PANTHER" id="PTHR43249:SF1">
    <property type="entry name" value="D-GLUCOSIDE 3-DEHYDROGENASE"/>
    <property type="match status" value="1"/>
</dbReference>
<feature type="domain" description="Gfo/Idh/MocA-like oxidoreductase N-terminal" evidence="2">
    <location>
        <begin position="88"/>
        <end position="212"/>
    </location>
</feature>
<dbReference type="InterPro" id="IPR052515">
    <property type="entry name" value="Gfo/Idh/MocA_Oxidoreductase"/>
</dbReference>
<dbReference type="Gene3D" id="3.40.50.720">
    <property type="entry name" value="NAD(P)-binding Rossmann-like Domain"/>
    <property type="match status" value="1"/>
</dbReference>
<evidence type="ECO:0000259" key="2">
    <source>
        <dbReference type="Pfam" id="PF01408"/>
    </source>
</evidence>
<evidence type="ECO:0000259" key="3">
    <source>
        <dbReference type="Pfam" id="PF02894"/>
    </source>
</evidence>
<dbReference type="InterPro" id="IPR000683">
    <property type="entry name" value="Gfo/Idh/MocA-like_OxRdtase_N"/>
</dbReference>
<sequence>MTNKTSSSDNLSNAVSATDDNASRTPNMTRRALVGGGVGLAAAGALAGGLSAKAQAATLPAGASQVPTTPAGRPMPYAIRPMPEDRRFGYAIVGLGKYALNQILPGFAGCQHSRIEALVSGNAEKAKIVAAEYGVDPRKIYDYSNFDKIAKDPKIDAVYIILPNSLHAEFAVRAFKAGKHVMCEKPMATSVADCQRMIDAAKAANKKLMIGYRCHYDPMNRAAVKLIRENQLGKVGMVTTDNSDVMDQNDPAQQWRLRRELAGGGSLMDIGIYGLNGTRYLMGEEPIEVRAYTYSDPNDERFVEVEDRIIWQMRFRSGALSHGASSYSTTTTSRFSVQGDKAVLLMDPATGYYQNLISVQTPGHANQSMMPQFVMPANNQFSAQLDHLAEAVINNKPVRSPGEEGMQDVRLIQAIYEAARTGRPVSTDWGYVRQGGY</sequence>
<dbReference type="AlphaFoldDB" id="A0A542W0P2"/>
<dbReference type="Pfam" id="PF01408">
    <property type="entry name" value="GFO_IDH_MocA"/>
    <property type="match status" value="1"/>
</dbReference>
<dbReference type="EMBL" id="VFOF01000001">
    <property type="protein sequence ID" value="TQL17140.1"/>
    <property type="molecule type" value="Genomic_DNA"/>
</dbReference>
<dbReference type="SUPFAM" id="SSF55347">
    <property type="entry name" value="Glyceraldehyde-3-phosphate dehydrogenase-like, C-terminal domain"/>
    <property type="match status" value="1"/>
</dbReference>
<dbReference type="OrthoDB" id="9815825at2"/>
<evidence type="ECO:0000313" key="4">
    <source>
        <dbReference type="EMBL" id="TQL17140.1"/>
    </source>
</evidence>
<feature type="region of interest" description="Disordered" evidence="1">
    <location>
        <begin position="1"/>
        <end position="27"/>
    </location>
</feature>
<dbReference type="PRINTS" id="PR01775">
    <property type="entry name" value="GLFROXRDTASE"/>
</dbReference>
<accession>A0A542W0P2</accession>
<dbReference type="InterPro" id="IPR006311">
    <property type="entry name" value="TAT_signal"/>
</dbReference>
<dbReference type="GO" id="GO:0000166">
    <property type="term" value="F:nucleotide binding"/>
    <property type="evidence" value="ECO:0007669"/>
    <property type="project" value="InterPro"/>
</dbReference>
<dbReference type="PANTHER" id="PTHR43249">
    <property type="entry name" value="UDP-N-ACETYL-2-AMINO-2-DEOXY-D-GLUCURONATE OXIDASE"/>
    <property type="match status" value="1"/>
</dbReference>
<dbReference type="InterPro" id="IPR036291">
    <property type="entry name" value="NAD(P)-bd_dom_sf"/>
</dbReference>
<dbReference type="PROSITE" id="PS51318">
    <property type="entry name" value="TAT"/>
    <property type="match status" value="1"/>
</dbReference>
<dbReference type="InterPro" id="IPR004104">
    <property type="entry name" value="Gfo/Idh/MocA-like_OxRdtase_C"/>
</dbReference>
<dbReference type="Gene3D" id="3.30.360.10">
    <property type="entry name" value="Dihydrodipicolinate Reductase, domain 2"/>
    <property type="match status" value="1"/>
</dbReference>
<reference evidence="4 5" key="1">
    <citation type="submission" date="2019-06" db="EMBL/GenBank/DDBJ databases">
        <title>Genome sequencing of Zymomonas mobilis strains for genetic engineering and biofuel applications.</title>
        <authorList>
            <person name="Teravest M."/>
        </authorList>
    </citation>
    <scope>NUCLEOTIDE SEQUENCE [LARGE SCALE GENOMIC DNA]</scope>
    <source>
        <strain evidence="4 5">AN0101</strain>
    </source>
</reference>
<dbReference type="SUPFAM" id="SSF51735">
    <property type="entry name" value="NAD(P)-binding Rossmann-fold domains"/>
    <property type="match status" value="1"/>
</dbReference>
<organism evidence="4 5">
    <name type="scientific">Zymomonas mobilis</name>
    <dbReference type="NCBI Taxonomy" id="542"/>
    <lineage>
        <taxon>Bacteria</taxon>
        <taxon>Pseudomonadati</taxon>
        <taxon>Pseudomonadota</taxon>
        <taxon>Alphaproteobacteria</taxon>
        <taxon>Sphingomonadales</taxon>
        <taxon>Zymomonadaceae</taxon>
        <taxon>Zymomonas</taxon>
    </lineage>
</organism>
<protein>
    <submittedName>
        <fullName evidence="4">Glucose-fructose oxidoreductase</fullName>
    </submittedName>
</protein>
<evidence type="ECO:0000256" key="1">
    <source>
        <dbReference type="SAM" id="MobiDB-lite"/>
    </source>
</evidence>
<dbReference type="Proteomes" id="UP000316887">
    <property type="component" value="Unassembled WGS sequence"/>
</dbReference>
<dbReference type="Pfam" id="PF02894">
    <property type="entry name" value="GFO_IDH_MocA_C"/>
    <property type="match status" value="1"/>
</dbReference>
<proteinExistence type="predicted"/>
<dbReference type="InterPro" id="IPR008354">
    <property type="entry name" value="Glc-Fru_OxRdtase_bac"/>
</dbReference>
<name>A0A542W0P2_ZYMMB</name>
<dbReference type="RefSeq" id="WP_141919509.1">
    <property type="nucleotide sequence ID" value="NZ_VFOF01000001.1"/>
</dbReference>
<feature type="domain" description="Gfo/Idh/MocA-like oxidoreductase C-terminal" evidence="3">
    <location>
        <begin position="225"/>
        <end position="426"/>
    </location>
</feature>
<evidence type="ECO:0000313" key="5">
    <source>
        <dbReference type="Proteomes" id="UP000316887"/>
    </source>
</evidence>